<keyword evidence="1" id="KW-0808">Transferase</keyword>
<proteinExistence type="predicted"/>
<keyword evidence="1" id="KW-0548">Nucleotidyltransferase</keyword>
<dbReference type="RefSeq" id="WP_395125387.1">
    <property type="nucleotide sequence ID" value="NZ_JBIMSN010000155.1"/>
</dbReference>
<gene>
    <name evidence="2" type="ORF">ACHIPV_19075</name>
    <name evidence="1" type="ORF">ACHIRB_29360</name>
</gene>
<evidence type="ECO:0000313" key="3">
    <source>
        <dbReference type="Proteomes" id="UP001609176"/>
    </source>
</evidence>
<dbReference type="EMBL" id="JBIMSN010000155">
    <property type="protein sequence ID" value="MFH5232644.1"/>
    <property type="molecule type" value="Genomic_DNA"/>
</dbReference>
<evidence type="ECO:0000313" key="2">
    <source>
        <dbReference type="EMBL" id="MFH5243962.1"/>
    </source>
</evidence>
<protein>
    <submittedName>
        <fullName evidence="1">Reverse transcriptase domain-containing protein</fullName>
    </submittedName>
</protein>
<name>A0ABW7KC04_9NOCA</name>
<dbReference type="GO" id="GO:0003964">
    <property type="term" value="F:RNA-directed DNA polymerase activity"/>
    <property type="evidence" value="ECO:0007669"/>
    <property type="project" value="UniProtKB-KW"/>
</dbReference>
<dbReference type="SUPFAM" id="SSF56317">
    <property type="entry name" value="Carbon-nitrogen hydrolase"/>
    <property type="match status" value="1"/>
</dbReference>
<dbReference type="Proteomes" id="UP001609219">
    <property type="component" value="Unassembled WGS sequence"/>
</dbReference>
<dbReference type="Gene3D" id="3.60.110.10">
    <property type="entry name" value="Carbon-nitrogen hydrolase"/>
    <property type="match status" value="1"/>
</dbReference>
<dbReference type="Proteomes" id="UP001609176">
    <property type="component" value="Unassembled WGS sequence"/>
</dbReference>
<dbReference type="InterPro" id="IPR036526">
    <property type="entry name" value="C-N_Hydrolase_sf"/>
</dbReference>
<reference evidence="3 4" key="1">
    <citation type="submission" date="2024-10" db="EMBL/GenBank/DDBJ databases">
        <authorList>
            <person name="Riesco R."/>
        </authorList>
    </citation>
    <scope>NUCLEOTIDE SEQUENCE [LARGE SCALE GENOMIC DNA]</scope>
    <source>
        <strain evidence="2 3">NCIMB 15448</strain>
        <strain evidence="1 4">NCIMB 15450</strain>
    </source>
</reference>
<accession>A0ABW7KC04</accession>
<keyword evidence="4" id="KW-1185">Reference proteome</keyword>
<organism evidence="1 4">
    <name type="scientific">Antrihabitans spumae</name>
    <dbReference type="NCBI Taxonomy" id="3373370"/>
    <lineage>
        <taxon>Bacteria</taxon>
        <taxon>Bacillati</taxon>
        <taxon>Actinomycetota</taxon>
        <taxon>Actinomycetes</taxon>
        <taxon>Mycobacteriales</taxon>
        <taxon>Nocardiaceae</taxon>
        <taxon>Antrihabitans</taxon>
    </lineage>
</organism>
<evidence type="ECO:0000313" key="4">
    <source>
        <dbReference type="Proteomes" id="UP001609219"/>
    </source>
</evidence>
<dbReference type="CDD" id="cd01646">
    <property type="entry name" value="RT_Bac_retron_I"/>
    <property type="match status" value="1"/>
</dbReference>
<dbReference type="EMBL" id="JBIMSP010000033">
    <property type="protein sequence ID" value="MFH5243962.1"/>
    <property type="molecule type" value="Genomic_DNA"/>
</dbReference>
<comment type="caution">
    <text evidence="1">The sequence shown here is derived from an EMBL/GenBank/DDBJ whole genome shotgun (WGS) entry which is preliminary data.</text>
</comment>
<evidence type="ECO:0000313" key="1">
    <source>
        <dbReference type="EMBL" id="MFH5232644.1"/>
    </source>
</evidence>
<sequence length="945" mass="104553">MPEISLADMVAAYRSAKVDLYYASESRLVDIVEYEEDLVSRLENLLERINGKDEAWVFDADFVGTYTFAPKTVTLQPSASSDAFFWSDSGSAWQAAAMAEQRPQAEFRVMSLCGIDMHVLSTLWMQTSGGKMEAALGHEAMGSRLRRTPSGRLNTHSPGSFQQYYSPYARWRDRGLKAMTETLNSGISVVALTADISSFYHKLNPEFLLNVAFLRDVLGVNLTRQERKINRLFVNALDAWMTFAANEGGWPARGLPVGLPASAVVANLALVELDRLAMEEFKPIYYGRYVDDVIIVLRAGSSFSSQREVWKWLIQRSRGLISEIVPNGINSSDVSIRFAPSYLDSSEVIFANNKNKTFHLSGASGLALVGSIQKTIDERASEWRSFTPVRADPADVGTDLAVATRSDGEDAATLRDADQVSTRRSAFAIRLRDFEAYERDLDLESWIDQRTAFFNAICANVLVLPKFFELASYLPRVLGLAAACGDFVALTKLLSSLARVYDDVLLDCELTVKAYAEDGAAEDDVAARWAAQLVRQSVESIASALTRVNARELAGAMDPLMSVAKAASVSLPGVREIHRLHARLFARDMAYVPYRFALLNREIAPQRGLPNSRVREARVPWDLPLDNEVRDGLNQLADSLRVAQVDTVVGLGTDLAGSEVAGLVFATRPPNVWELFLALRSPGGQEFGFASAQIVHRILAAVRGYSSRQELPHVTLSENGHPTISVVGAAHGGKVRFALAMVETSMSSLTGAALGTPDLNRSRYESFKRIFNEAVARPRRADYLVLPELALPSKWFVPFAIKLQRDGVSLIAGIEYLTAGRRTVHNEVWAALRSAGRHGVGYVVYPQDKQRPAPAEEQWLYNLGRLRLVPKVRWRHPVPPVIAHGDFRFAMLICSELTNIEYRAALRGRVDALVVPEWNKDLHTFQALVESAALAQIFLRADVPA</sequence>
<keyword evidence="1" id="KW-0695">RNA-directed DNA polymerase</keyword>